<sequence length="136" mass="15169">MLKASYVHGSTQENNLSQLLSSNPEPASLVVAGEEGKAILPCSIDHPSNDTIDLILWFRGEDETALYSLDARKGPIQRAKQFPNGDSSSSHAYIDITGRSVQYYLQIFTNKVQAKDSNTTTKPILCLQRTLNRYFF</sequence>
<proteinExistence type="predicted"/>
<dbReference type="AlphaFoldDB" id="T1KG51"/>
<dbReference type="InterPro" id="IPR013783">
    <property type="entry name" value="Ig-like_fold"/>
</dbReference>
<dbReference type="Gene3D" id="2.60.40.10">
    <property type="entry name" value="Immunoglobulins"/>
    <property type="match status" value="1"/>
</dbReference>
<reference evidence="2" key="1">
    <citation type="submission" date="2011-08" db="EMBL/GenBank/DDBJ databases">
        <authorList>
            <person name="Rombauts S."/>
        </authorList>
    </citation>
    <scope>NUCLEOTIDE SEQUENCE</scope>
    <source>
        <strain evidence="2">London</strain>
    </source>
</reference>
<evidence type="ECO:0000313" key="1">
    <source>
        <dbReference type="EnsemblMetazoa" id="tetur10g05550.1"/>
    </source>
</evidence>
<evidence type="ECO:0000313" key="2">
    <source>
        <dbReference type="Proteomes" id="UP000015104"/>
    </source>
</evidence>
<organism evidence="1 2">
    <name type="scientific">Tetranychus urticae</name>
    <name type="common">Two-spotted spider mite</name>
    <dbReference type="NCBI Taxonomy" id="32264"/>
    <lineage>
        <taxon>Eukaryota</taxon>
        <taxon>Metazoa</taxon>
        <taxon>Ecdysozoa</taxon>
        <taxon>Arthropoda</taxon>
        <taxon>Chelicerata</taxon>
        <taxon>Arachnida</taxon>
        <taxon>Acari</taxon>
        <taxon>Acariformes</taxon>
        <taxon>Trombidiformes</taxon>
        <taxon>Prostigmata</taxon>
        <taxon>Eleutherengona</taxon>
        <taxon>Raphignathae</taxon>
        <taxon>Tetranychoidea</taxon>
        <taxon>Tetranychidae</taxon>
        <taxon>Tetranychus</taxon>
    </lineage>
</organism>
<keyword evidence="2" id="KW-1185">Reference proteome</keyword>
<dbReference type="HOGENOM" id="CLU_1878048_0_0_1"/>
<evidence type="ECO:0008006" key="3">
    <source>
        <dbReference type="Google" id="ProtNLM"/>
    </source>
</evidence>
<name>T1KG51_TETUR</name>
<reference evidence="1" key="2">
    <citation type="submission" date="2015-06" db="UniProtKB">
        <authorList>
            <consortium name="EnsemblMetazoa"/>
        </authorList>
    </citation>
    <scope>IDENTIFICATION</scope>
</reference>
<dbReference type="EMBL" id="CAEY01000044">
    <property type="status" value="NOT_ANNOTATED_CDS"/>
    <property type="molecule type" value="Genomic_DNA"/>
</dbReference>
<dbReference type="EnsemblMetazoa" id="tetur10g05550.1">
    <property type="protein sequence ID" value="tetur10g05550.1"/>
    <property type="gene ID" value="tetur10g05550"/>
</dbReference>
<dbReference type="Proteomes" id="UP000015104">
    <property type="component" value="Unassembled WGS sequence"/>
</dbReference>
<protein>
    <recommendedName>
        <fullName evidence="3">Ig-like domain-containing protein</fullName>
    </recommendedName>
</protein>
<accession>T1KG51</accession>